<protein>
    <submittedName>
        <fullName evidence="1">Uncharacterized protein</fullName>
    </submittedName>
</protein>
<dbReference type="OrthoDB" id="10613924at2759"/>
<keyword evidence="2" id="KW-1185">Reference proteome</keyword>
<sequence>MTERLSDWWRNATVKRCHQSNSTIKQIACNVQFLPLSEDTKARPELCRRDGPVWTALGQSGVRTRPFSPTLPVIDNRALFRMASVKGFLCSVYSFMVDSSRKAYFPLDLRTRATPSAVVLGSKTNSPQTGRKSIPGMTDYRRKYDITDQELPFHPEMRKGALDTTGTVMLSPALMAVVLSLPTSPALVLPVMDTMLPIPGSWRQQYPLLQCQHYDQGRQQSVE</sequence>
<comment type="caution">
    <text evidence="1">The sequence shown here is derived from an EMBL/GenBank/DDBJ whole genome shotgun (WGS) entry which is preliminary data.</text>
</comment>
<name>A0A8T2PM93_9TELE</name>
<reference evidence="1" key="1">
    <citation type="thesis" date="2021" institute="BYU ScholarsArchive" country="Provo, UT, USA">
        <title>Applications of and Algorithms for Genome Assembly and Genomic Analyses with an Emphasis on Marine Teleosts.</title>
        <authorList>
            <person name="Pickett B.D."/>
        </authorList>
    </citation>
    <scope>NUCLEOTIDE SEQUENCE</scope>
    <source>
        <strain evidence="1">HI-2016</strain>
    </source>
</reference>
<dbReference type="EMBL" id="JAFBMS010000006">
    <property type="protein sequence ID" value="KAG9351432.1"/>
    <property type="molecule type" value="Genomic_DNA"/>
</dbReference>
<organism evidence="1 2">
    <name type="scientific">Albula glossodonta</name>
    <name type="common">roundjaw bonefish</name>
    <dbReference type="NCBI Taxonomy" id="121402"/>
    <lineage>
        <taxon>Eukaryota</taxon>
        <taxon>Metazoa</taxon>
        <taxon>Chordata</taxon>
        <taxon>Craniata</taxon>
        <taxon>Vertebrata</taxon>
        <taxon>Euteleostomi</taxon>
        <taxon>Actinopterygii</taxon>
        <taxon>Neopterygii</taxon>
        <taxon>Teleostei</taxon>
        <taxon>Albuliformes</taxon>
        <taxon>Albulidae</taxon>
        <taxon>Albula</taxon>
    </lineage>
</organism>
<evidence type="ECO:0000313" key="2">
    <source>
        <dbReference type="Proteomes" id="UP000824540"/>
    </source>
</evidence>
<gene>
    <name evidence="1" type="ORF">JZ751_022682</name>
</gene>
<evidence type="ECO:0000313" key="1">
    <source>
        <dbReference type="EMBL" id="KAG9351432.1"/>
    </source>
</evidence>
<accession>A0A8T2PM93</accession>
<dbReference type="AlphaFoldDB" id="A0A8T2PM93"/>
<proteinExistence type="predicted"/>
<dbReference type="Proteomes" id="UP000824540">
    <property type="component" value="Unassembled WGS sequence"/>
</dbReference>